<dbReference type="EMBL" id="HBUF01618844">
    <property type="protein sequence ID" value="CAG6780537.1"/>
    <property type="molecule type" value="Transcribed_RNA"/>
</dbReference>
<name>A0A8D9F881_9HEMI</name>
<organism evidence="1">
    <name type="scientific">Cacopsylla melanoneura</name>
    <dbReference type="NCBI Taxonomy" id="428564"/>
    <lineage>
        <taxon>Eukaryota</taxon>
        <taxon>Metazoa</taxon>
        <taxon>Ecdysozoa</taxon>
        <taxon>Arthropoda</taxon>
        <taxon>Hexapoda</taxon>
        <taxon>Insecta</taxon>
        <taxon>Pterygota</taxon>
        <taxon>Neoptera</taxon>
        <taxon>Paraneoptera</taxon>
        <taxon>Hemiptera</taxon>
        <taxon>Sternorrhyncha</taxon>
        <taxon>Psylloidea</taxon>
        <taxon>Psyllidae</taxon>
        <taxon>Psyllinae</taxon>
        <taxon>Cacopsylla</taxon>
    </lineage>
</organism>
<reference evidence="1" key="1">
    <citation type="submission" date="2021-05" db="EMBL/GenBank/DDBJ databases">
        <authorList>
            <person name="Alioto T."/>
            <person name="Alioto T."/>
            <person name="Gomez Garrido J."/>
        </authorList>
    </citation>
    <scope>NUCLEOTIDE SEQUENCE</scope>
</reference>
<proteinExistence type="predicted"/>
<sequence>MPREAFSVRATTVATAVRLLSARDTDLTEAPSVEVQYPTTLSLTVLPSVADWATPVLATDPVTVQLTVPVTDPVTDQVTVTDPVLWVTLETTGTDVATFPRVLSSK</sequence>
<dbReference type="AlphaFoldDB" id="A0A8D9F881"/>
<accession>A0A8D9F881</accession>
<evidence type="ECO:0000313" key="1">
    <source>
        <dbReference type="EMBL" id="CAG6780537.1"/>
    </source>
</evidence>
<protein>
    <submittedName>
        <fullName evidence="1">Uncharacterized protein</fullName>
    </submittedName>
</protein>